<organism evidence="1 2">
    <name type="scientific">Thiogranum longum</name>
    <dbReference type="NCBI Taxonomy" id="1537524"/>
    <lineage>
        <taxon>Bacteria</taxon>
        <taxon>Pseudomonadati</taxon>
        <taxon>Pseudomonadota</taxon>
        <taxon>Gammaproteobacteria</taxon>
        <taxon>Chromatiales</taxon>
        <taxon>Ectothiorhodospiraceae</taxon>
        <taxon>Thiogranum</taxon>
    </lineage>
</organism>
<comment type="caution">
    <text evidence="1">The sequence shown here is derived from an EMBL/GenBank/DDBJ whole genome shotgun (WGS) entry which is preliminary data.</text>
</comment>
<gene>
    <name evidence="1" type="ORF">DFR30_1821</name>
</gene>
<dbReference type="PANTHER" id="PTHR35271:SF1">
    <property type="entry name" value="ABC TRANSPORTER, SUBSTRATE-BINDING LIPOPROTEIN"/>
    <property type="match status" value="1"/>
</dbReference>
<accession>A0A4R1HD59</accession>
<dbReference type="Proteomes" id="UP000295707">
    <property type="component" value="Unassembled WGS sequence"/>
</dbReference>
<proteinExistence type="predicted"/>
<reference evidence="1 2" key="1">
    <citation type="submission" date="2019-03" db="EMBL/GenBank/DDBJ databases">
        <title>Genomic Encyclopedia of Type Strains, Phase IV (KMG-IV): sequencing the most valuable type-strain genomes for metagenomic binning, comparative biology and taxonomic classification.</title>
        <authorList>
            <person name="Goeker M."/>
        </authorList>
    </citation>
    <scope>NUCLEOTIDE SEQUENCE [LARGE SCALE GENOMIC DNA]</scope>
    <source>
        <strain evidence="1 2">DSM 19610</strain>
    </source>
</reference>
<dbReference type="AlphaFoldDB" id="A0A4R1HD59"/>
<name>A0A4R1HD59_9GAMM</name>
<dbReference type="PROSITE" id="PS51257">
    <property type="entry name" value="PROKAR_LIPOPROTEIN"/>
    <property type="match status" value="1"/>
</dbReference>
<dbReference type="Gene3D" id="3.40.50.2300">
    <property type="match status" value="2"/>
</dbReference>
<dbReference type="InterPro" id="IPR007487">
    <property type="entry name" value="ABC_transpt-TYRBP-like"/>
</dbReference>
<dbReference type="Pfam" id="PF04392">
    <property type="entry name" value="ABC_sub_bind"/>
    <property type="match status" value="1"/>
</dbReference>
<sequence length="339" mass="37425">MKYLGLYKRLRADLMAVFIVSIALVLAGCGSPEDTDIKTVGIVLFGDSRQPQVNGFQEELTRLANDEDFSIRYLIRNAGNKRPALKVLVKELADQKVDLLVAAGGLEADTMKEMVDGTKIPVVVLYVNSIIERGLVKSRSDPGWDVTGVDNLNAELSGKRVELMRDLLPGMKKILILYYKSIAPSRIGVEKAKEVAEKSGIFVDARAVSSRDEIKQTMKRLEPGEVDAMLTVPTAPIDNALTEIILPNVYRLKLPLMTHSRPLAEKGALASYGANFYDMGKQAARLAGKVLQGVEAGKIPFETPKIIIYTMNENVRKDMEIDLNDVARSQVNEYISITK</sequence>
<dbReference type="PANTHER" id="PTHR35271">
    <property type="entry name" value="ABC TRANSPORTER, SUBSTRATE-BINDING LIPOPROTEIN-RELATED"/>
    <property type="match status" value="1"/>
</dbReference>
<dbReference type="EMBL" id="SMFX01000001">
    <property type="protein sequence ID" value="TCK18543.1"/>
    <property type="molecule type" value="Genomic_DNA"/>
</dbReference>
<evidence type="ECO:0000313" key="2">
    <source>
        <dbReference type="Proteomes" id="UP000295707"/>
    </source>
</evidence>
<dbReference type="RefSeq" id="WP_207891858.1">
    <property type="nucleotide sequence ID" value="NZ_SMFX01000001.1"/>
</dbReference>
<keyword evidence="2" id="KW-1185">Reference proteome</keyword>
<dbReference type="CDD" id="cd06325">
    <property type="entry name" value="PBP1_ABC_unchar_transporter"/>
    <property type="match status" value="1"/>
</dbReference>
<dbReference type="SUPFAM" id="SSF53822">
    <property type="entry name" value="Periplasmic binding protein-like I"/>
    <property type="match status" value="1"/>
</dbReference>
<evidence type="ECO:0000313" key="1">
    <source>
        <dbReference type="EMBL" id="TCK18543.1"/>
    </source>
</evidence>
<dbReference type="InterPro" id="IPR028082">
    <property type="entry name" value="Peripla_BP_I"/>
</dbReference>
<protein>
    <submittedName>
        <fullName evidence="1">Putative ABC transport system substrate-binding protein</fullName>
    </submittedName>
</protein>